<dbReference type="UniPathway" id="UPA00115">
    <property type="reaction ID" value="UER00410"/>
</dbReference>
<evidence type="ECO:0000313" key="21">
    <source>
        <dbReference type="Proteomes" id="UP000184432"/>
    </source>
</evidence>
<dbReference type="GO" id="GO:0006098">
    <property type="term" value="P:pentose-phosphate shunt"/>
    <property type="evidence" value="ECO:0007669"/>
    <property type="project" value="UniProtKB-UniPathway"/>
</dbReference>
<evidence type="ECO:0000256" key="6">
    <source>
        <dbReference type="ARBA" id="ARBA00011738"/>
    </source>
</evidence>
<dbReference type="Pfam" id="PF03446">
    <property type="entry name" value="NAD_binding_2"/>
    <property type="match status" value="1"/>
</dbReference>
<dbReference type="NCBIfam" id="NF006765">
    <property type="entry name" value="PRK09287.1"/>
    <property type="match status" value="1"/>
</dbReference>
<accession>A0A1M6ASV2</accession>
<evidence type="ECO:0000256" key="11">
    <source>
        <dbReference type="ARBA" id="ARBA00022840"/>
    </source>
</evidence>
<reference evidence="21" key="1">
    <citation type="submission" date="2016-11" db="EMBL/GenBank/DDBJ databases">
        <authorList>
            <person name="Varghese N."/>
            <person name="Submissions S."/>
        </authorList>
    </citation>
    <scope>NUCLEOTIDE SEQUENCE [LARGE SCALE GENOMIC DNA]</scope>
    <source>
        <strain evidence="21">DSM 22623</strain>
    </source>
</reference>
<dbReference type="Pfam" id="PF01202">
    <property type="entry name" value="SKI"/>
    <property type="match status" value="1"/>
</dbReference>
<evidence type="ECO:0000256" key="13">
    <source>
        <dbReference type="ARBA" id="ARBA00023002"/>
    </source>
</evidence>
<evidence type="ECO:0000256" key="15">
    <source>
        <dbReference type="ARBA" id="ARBA00023126"/>
    </source>
</evidence>
<keyword evidence="21" id="KW-1185">Reference proteome</keyword>
<comment type="catalytic activity">
    <reaction evidence="16">
        <text>D-gluconate + ATP = 6-phospho-D-gluconate + ADP + H(+)</text>
        <dbReference type="Rhea" id="RHEA:19433"/>
        <dbReference type="ChEBI" id="CHEBI:15378"/>
        <dbReference type="ChEBI" id="CHEBI:18391"/>
        <dbReference type="ChEBI" id="CHEBI:30616"/>
        <dbReference type="ChEBI" id="CHEBI:58759"/>
        <dbReference type="ChEBI" id="CHEBI:456216"/>
        <dbReference type="EC" id="2.7.1.12"/>
    </reaction>
</comment>
<comment type="function">
    <text evidence="1">Catalyzes the oxidative decarboxylation of 6-phosphogluconate to ribulose 5-phosphate and CO(2), with concomitant reduction of NADP to NADPH.</text>
</comment>
<dbReference type="AlphaFoldDB" id="A0A1M6ASV2"/>
<comment type="similarity">
    <text evidence="4 18">Belongs to the 6-phosphogluconate dehydrogenase family.</text>
</comment>
<dbReference type="SUPFAM" id="SSF51735">
    <property type="entry name" value="NAD(P)-binding Rossmann-fold domains"/>
    <property type="match status" value="1"/>
</dbReference>
<evidence type="ECO:0000256" key="14">
    <source>
        <dbReference type="ARBA" id="ARBA00023064"/>
    </source>
</evidence>
<dbReference type="NCBIfam" id="TIGR01313">
    <property type="entry name" value="therm_gnt_kin"/>
    <property type="match status" value="1"/>
</dbReference>
<dbReference type="SUPFAM" id="SSF48179">
    <property type="entry name" value="6-phosphogluconate dehydrogenase C-terminal domain-like"/>
    <property type="match status" value="1"/>
</dbReference>
<dbReference type="InterPro" id="IPR006113">
    <property type="entry name" value="6PGDH_Gnd/GntZ"/>
</dbReference>
<dbReference type="InterPro" id="IPR036291">
    <property type="entry name" value="NAD(P)-bd_dom_sf"/>
</dbReference>
<evidence type="ECO:0000259" key="19">
    <source>
        <dbReference type="SMART" id="SM01350"/>
    </source>
</evidence>
<evidence type="ECO:0000256" key="7">
    <source>
        <dbReference type="ARBA" id="ARBA00018193"/>
    </source>
</evidence>
<dbReference type="Gene3D" id="3.40.50.720">
    <property type="entry name" value="NAD(P)-binding Rossmann-like Domain"/>
    <property type="match status" value="1"/>
</dbReference>
<dbReference type="FunFam" id="1.10.1040.10:FF:000032">
    <property type="entry name" value="6-phosphogluconate dehydrogenase, decarboxylating"/>
    <property type="match status" value="1"/>
</dbReference>
<evidence type="ECO:0000256" key="8">
    <source>
        <dbReference type="ARBA" id="ARBA00022679"/>
    </source>
</evidence>
<dbReference type="SMART" id="SM01350">
    <property type="entry name" value="6PGD"/>
    <property type="match status" value="1"/>
</dbReference>
<comment type="pathway">
    <text evidence="3 18">Carbohydrate degradation; pentose phosphate pathway; D-ribulose 5-phosphate from D-glucose 6-phosphate (oxidative stage): step 3/3.</text>
</comment>
<evidence type="ECO:0000256" key="18">
    <source>
        <dbReference type="RuleBase" id="RU000485"/>
    </source>
</evidence>
<evidence type="ECO:0000256" key="3">
    <source>
        <dbReference type="ARBA" id="ARBA00004874"/>
    </source>
</evidence>
<dbReference type="CDD" id="cd02021">
    <property type="entry name" value="GntK"/>
    <property type="match status" value="1"/>
</dbReference>
<dbReference type="InterPro" id="IPR006114">
    <property type="entry name" value="6PGDH_C"/>
</dbReference>
<feature type="domain" description="6-phosphogluconate dehydrogenase C-terminal" evidence="19">
    <location>
        <begin position="365"/>
        <end position="652"/>
    </location>
</feature>
<keyword evidence="15 18" id="KW-0570">Pentose shunt</keyword>
<dbReference type="GO" id="GO:0046316">
    <property type="term" value="F:gluconokinase activity"/>
    <property type="evidence" value="ECO:0007669"/>
    <property type="project" value="UniProtKB-EC"/>
</dbReference>
<keyword evidence="11" id="KW-0067">ATP-binding</keyword>
<comment type="catalytic activity">
    <reaction evidence="17 18">
        <text>6-phospho-D-gluconate + NADP(+) = D-ribulose 5-phosphate + CO2 + NADPH</text>
        <dbReference type="Rhea" id="RHEA:10116"/>
        <dbReference type="ChEBI" id="CHEBI:16526"/>
        <dbReference type="ChEBI" id="CHEBI:57783"/>
        <dbReference type="ChEBI" id="CHEBI:58121"/>
        <dbReference type="ChEBI" id="CHEBI:58349"/>
        <dbReference type="ChEBI" id="CHEBI:58759"/>
        <dbReference type="EC" id="1.1.1.44"/>
    </reaction>
</comment>
<evidence type="ECO:0000256" key="10">
    <source>
        <dbReference type="ARBA" id="ARBA00022777"/>
    </source>
</evidence>
<evidence type="ECO:0000256" key="17">
    <source>
        <dbReference type="ARBA" id="ARBA00048640"/>
    </source>
</evidence>
<dbReference type="STRING" id="570521.SAMN04488508_101457"/>
<dbReference type="InterPro" id="IPR008927">
    <property type="entry name" value="6-PGluconate_DH-like_C_sf"/>
</dbReference>
<evidence type="ECO:0000313" key="20">
    <source>
        <dbReference type="EMBL" id="SHI39546.1"/>
    </source>
</evidence>
<keyword evidence="13 18" id="KW-0560">Oxidoreductase</keyword>
<dbReference type="GO" id="GO:0004616">
    <property type="term" value="F:phosphogluconate dehydrogenase (decarboxylating) activity"/>
    <property type="evidence" value="ECO:0007669"/>
    <property type="project" value="UniProtKB-EC"/>
</dbReference>
<dbReference type="RefSeq" id="WP_244548105.1">
    <property type="nucleotide sequence ID" value="NZ_FQYP01000001.1"/>
</dbReference>
<dbReference type="InterPro" id="IPR006001">
    <property type="entry name" value="Therm_gnt_kin"/>
</dbReference>
<dbReference type="Proteomes" id="UP000184432">
    <property type="component" value="Unassembled WGS sequence"/>
</dbReference>
<dbReference type="FunFam" id="3.40.50.300:FF:000522">
    <property type="entry name" value="Gluconokinase"/>
    <property type="match status" value="1"/>
</dbReference>
<keyword evidence="12 18" id="KW-0521">NADP</keyword>
<dbReference type="InterPro" id="IPR031322">
    <property type="entry name" value="Shikimate/glucono_kinase"/>
</dbReference>
<dbReference type="EMBL" id="FQYP01000001">
    <property type="protein sequence ID" value="SHI39546.1"/>
    <property type="molecule type" value="Genomic_DNA"/>
</dbReference>
<dbReference type="GO" id="GO:0019521">
    <property type="term" value="P:D-gluconate metabolic process"/>
    <property type="evidence" value="ECO:0007669"/>
    <property type="project" value="UniProtKB-KW"/>
</dbReference>
<dbReference type="InterPro" id="IPR006183">
    <property type="entry name" value="Pgluconate_DH"/>
</dbReference>
<protein>
    <recommendedName>
        <fullName evidence="7 18">6-phosphogluconate dehydrogenase, decarboxylating</fullName>
        <ecNumber evidence="18">1.1.1.44</ecNumber>
    </recommendedName>
</protein>
<dbReference type="PANTHER" id="PTHR11811">
    <property type="entry name" value="6-PHOSPHOGLUCONATE DEHYDROGENASE"/>
    <property type="match status" value="1"/>
</dbReference>
<dbReference type="InterPro" id="IPR027417">
    <property type="entry name" value="P-loop_NTPase"/>
</dbReference>
<keyword evidence="8" id="KW-0808">Transferase</keyword>
<evidence type="ECO:0000256" key="5">
    <source>
        <dbReference type="ARBA" id="ARBA00008420"/>
    </source>
</evidence>
<name>A0A1M6ASV2_9FLAO</name>
<dbReference type="InterPro" id="IPR006184">
    <property type="entry name" value="6PGdom_BS"/>
</dbReference>
<comment type="subunit">
    <text evidence="6">Homodimer.</text>
</comment>
<dbReference type="NCBIfam" id="TIGR00873">
    <property type="entry name" value="gnd"/>
    <property type="match status" value="1"/>
</dbReference>
<dbReference type="PRINTS" id="PR00076">
    <property type="entry name" value="6PGDHDRGNASE"/>
</dbReference>
<dbReference type="Gene3D" id="1.20.5.320">
    <property type="entry name" value="6-Phosphogluconate Dehydrogenase, domain 3"/>
    <property type="match status" value="1"/>
</dbReference>
<dbReference type="InterPro" id="IPR013328">
    <property type="entry name" value="6PGD_dom2"/>
</dbReference>
<evidence type="ECO:0000256" key="2">
    <source>
        <dbReference type="ARBA" id="ARBA00004761"/>
    </source>
</evidence>
<dbReference type="PROSITE" id="PS00461">
    <property type="entry name" value="6PGD"/>
    <property type="match status" value="1"/>
</dbReference>
<proteinExistence type="inferred from homology"/>
<evidence type="ECO:0000256" key="16">
    <source>
        <dbReference type="ARBA" id="ARBA00048090"/>
    </source>
</evidence>
<keyword evidence="14 18" id="KW-0311">Gluconate utilization</keyword>
<dbReference type="Pfam" id="PF00393">
    <property type="entry name" value="6PGD"/>
    <property type="match status" value="1"/>
</dbReference>
<keyword evidence="9" id="KW-0547">Nucleotide-binding</keyword>
<dbReference type="Gene3D" id="1.10.1040.10">
    <property type="entry name" value="N-(1-d-carboxylethyl)-l-norvaline Dehydrogenase, domain 2"/>
    <property type="match status" value="1"/>
</dbReference>
<dbReference type="GO" id="GO:0050661">
    <property type="term" value="F:NADP binding"/>
    <property type="evidence" value="ECO:0007669"/>
    <property type="project" value="InterPro"/>
</dbReference>
<evidence type="ECO:0000256" key="9">
    <source>
        <dbReference type="ARBA" id="ARBA00022741"/>
    </source>
</evidence>
<comment type="pathway">
    <text evidence="2">Carbohydrate acid metabolism.</text>
</comment>
<evidence type="ECO:0000256" key="12">
    <source>
        <dbReference type="ARBA" id="ARBA00022857"/>
    </source>
</evidence>
<sequence>MNSYLESNSAFRQGENRDMITKPVFIVYGVSGSGKTTIGSALAKKMGVPFYDADDFHPESNIQKMAKGFPLNDTDRAPWLQDLANNISKWSSDQGAVLACSALKVSYRNILASVVPEAIKWIFLKGSYELIFERMQSRKDHFFTSEMLQSQFDALEVWKDGISVDIDQEIQRIVEEIESKLKMQKSEIGVIGLGVMGKSLATNILSKGFRLSVFNRHLAGKEEDIAKNFVSEHSNIPQGFDDLSLFVASLAQPRTILMMVNAGPAVDVVIEQLLPLLDENDCVIDGGNSHYKDTLTREAKLRKKGILYVGAGISGGEEGALYGPSIMPGGSKKGYENCGPFLEAIAAKDEKGNPCCSYISPDGAGHFVKMVHNGIEYAEMQLLAEIYHFLRFHLGNTPDAIHEIFTSWRSNSKDSYLLEITADILQKKEGEDFLIDKILDKAGQKGTGGWSTQAALTYGIPVSTISEAVMTRCLSAKKEERIEASKVYARSFSTVKTDPSIVEMLEQAYYAASLVNHAIGFDLMKQAAKENKWELNFSEIARIWTRGCIIRSDLMENLTLFFEDSNNTPLLMLSEVVETLDKSIDALTTVVSRGIGMKCPLPVLSAAANYLLNYTSETMSANMLQAQRDYFGAHTYQRVDKEEGVYFHTDWKNI</sequence>
<dbReference type="GO" id="GO:0005524">
    <property type="term" value="F:ATP binding"/>
    <property type="evidence" value="ECO:0007669"/>
    <property type="project" value="UniProtKB-KW"/>
</dbReference>
<comment type="similarity">
    <text evidence="5">Belongs to the gluconokinase GntK/GntV family.</text>
</comment>
<dbReference type="Gene3D" id="3.40.50.300">
    <property type="entry name" value="P-loop containing nucleotide triphosphate hydrolases"/>
    <property type="match status" value="1"/>
</dbReference>
<evidence type="ECO:0000256" key="1">
    <source>
        <dbReference type="ARBA" id="ARBA00002526"/>
    </source>
</evidence>
<evidence type="ECO:0000256" key="4">
    <source>
        <dbReference type="ARBA" id="ARBA00008419"/>
    </source>
</evidence>
<organism evidence="20 21">
    <name type="scientific">Aquimarina spongiae</name>
    <dbReference type="NCBI Taxonomy" id="570521"/>
    <lineage>
        <taxon>Bacteria</taxon>
        <taxon>Pseudomonadati</taxon>
        <taxon>Bacteroidota</taxon>
        <taxon>Flavobacteriia</taxon>
        <taxon>Flavobacteriales</taxon>
        <taxon>Flavobacteriaceae</taxon>
        <taxon>Aquimarina</taxon>
    </lineage>
</organism>
<keyword evidence="10" id="KW-0418">Kinase</keyword>
<gene>
    <name evidence="20" type="ORF">SAMN04488508_101457</name>
</gene>
<dbReference type="InterPro" id="IPR006115">
    <property type="entry name" value="6PGDH_NADP-bd"/>
</dbReference>
<dbReference type="SUPFAM" id="SSF52540">
    <property type="entry name" value="P-loop containing nucleoside triphosphate hydrolases"/>
    <property type="match status" value="1"/>
</dbReference>
<dbReference type="EC" id="1.1.1.44" evidence="18"/>